<accession>A0A813GTX8</accession>
<feature type="compositionally biased region" description="Low complexity" evidence="2">
    <location>
        <begin position="488"/>
        <end position="503"/>
    </location>
</feature>
<feature type="region of interest" description="Disordered" evidence="2">
    <location>
        <begin position="306"/>
        <end position="512"/>
    </location>
</feature>
<sequence>MVGPPVSEGHAFLPIAAWDQPGDVAAMDQLAFRDLHRKLYSHRQRMEQIKGSYDIESSERDAYKRRVRAESMKQSRLRHEELAELELKQQNTRLVERLCLVIHQSEAKQKQLITPWGPSFSPATPGTLNHGFRRKRAHHIDEENRAMTERLVRVGPAVVTRGELTARYQKHTDLVTRNSRLRRPANSALSTLWSTAPPPPRQPALGRRPTPPWRKVRLLPPLLPANTASSNAPEAQEAQAKKRPAAKKPNPTPSEGEATAPEVEGRSPADAQLARRVAHRFVADVVHTVAGRLRSEAAVAAAESEAAAAESEVSDADDADEADLSAYSAHDFEDDDDDEEEAHGLDAEVDDGVASEADAYSDGEFAAESDEEAAESAADSGSGHGHKGSKSFEQASRSASSEPASRSPSPFEPASPSQSRSPSPSRSQSSSRPASSQRKYAESEGEAEAVEHVLPSGPAEPVAWKTESMRCESASDKAPEAPLDRNLSTSPYSSPSKPASARSVIGLPSRGSATSCNGLSEVAGFPNVELRLECSEHSGLKLTF</sequence>
<dbReference type="EMBL" id="CAJNNV010029009">
    <property type="protein sequence ID" value="CAE8626690.1"/>
    <property type="molecule type" value="Genomic_DNA"/>
</dbReference>
<protein>
    <submittedName>
        <fullName evidence="3">Uncharacterized protein</fullName>
    </submittedName>
</protein>
<keyword evidence="4" id="KW-1185">Reference proteome</keyword>
<comment type="similarity">
    <text evidence="1">Belongs to the CFAP97 family.</text>
</comment>
<dbReference type="InterPro" id="IPR029488">
    <property type="entry name" value="Hmw/CFAP97"/>
</dbReference>
<evidence type="ECO:0000256" key="1">
    <source>
        <dbReference type="ARBA" id="ARBA00008315"/>
    </source>
</evidence>
<organism evidence="3 4">
    <name type="scientific">Polarella glacialis</name>
    <name type="common">Dinoflagellate</name>
    <dbReference type="NCBI Taxonomy" id="89957"/>
    <lineage>
        <taxon>Eukaryota</taxon>
        <taxon>Sar</taxon>
        <taxon>Alveolata</taxon>
        <taxon>Dinophyceae</taxon>
        <taxon>Suessiales</taxon>
        <taxon>Suessiaceae</taxon>
        <taxon>Polarella</taxon>
    </lineage>
</organism>
<feature type="compositionally biased region" description="Basic and acidic residues" evidence="2">
    <location>
        <begin position="467"/>
        <end position="483"/>
    </location>
</feature>
<comment type="caution">
    <text evidence="3">The sequence shown here is derived from an EMBL/GenBank/DDBJ whole genome shotgun (WGS) entry which is preliminary data.</text>
</comment>
<feature type="compositionally biased region" description="Acidic residues" evidence="2">
    <location>
        <begin position="312"/>
        <end position="323"/>
    </location>
</feature>
<feature type="compositionally biased region" description="Acidic residues" evidence="2">
    <location>
        <begin position="332"/>
        <end position="374"/>
    </location>
</feature>
<feature type="compositionally biased region" description="Low complexity" evidence="2">
    <location>
        <begin position="391"/>
        <end position="438"/>
    </location>
</feature>
<evidence type="ECO:0000313" key="3">
    <source>
        <dbReference type="EMBL" id="CAE8626690.1"/>
    </source>
</evidence>
<reference evidence="3" key="1">
    <citation type="submission" date="2021-02" db="EMBL/GenBank/DDBJ databases">
        <authorList>
            <person name="Dougan E. K."/>
            <person name="Rhodes N."/>
            <person name="Thang M."/>
            <person name="Chan C."/>
        </authorList>
    </citation>
    <scope>NUCLEOTIDE SEQUENCE</scope>
</reference>
<dbReference type="Proteomes" id="UP000654075">
    <property type="component" value="Unassembled WGS sequence"/>
</dbReference>
<evidence type="ECO:0000256" key="2">
    <source>
        <dbReference type="SAM" id="MobiDB-lite"/>
    </source>
</evidence>
<proteinExistence type="inferred from homology"/>
<name>A0A813GTX8_POLGL</name>
<gene>
    <name evidence="3" type="ORF">PGLA1383_LOCUS43594</name>
</gene>
<evidence type="ECO:0000313" key="4">
    <source>
        <dbReference type="Proteomes" id="UP000654075"/>
    </source>
</evidence>
<feature type="region of interest" description="Disordered" evidence="2">
    <location>
        <begin position="188"/>
        <end position="268"/>
    </location>
</feature>
<dbReference type="AlphaFoldDB" id="A0A813GTX8"/>
<dbReference type="Pfam" id="PF13879">
    <property type="entry name" value="Hmw_CFAP97"/>
    <property type="match status" value="1"/>
</dbReference>